<comment type="function">
    <text evidence="5">Component of the eukaryotic translation initiation factor 3 (eIF-3) complex, which is involved in protein synthesis of a specialized repertoire of mRNAs and, together with other initiation factors, stimulates binding of mRNA and methionyl-tRNAi to the 40S ribosome. The eIF-3 complex specifically targets and initiates translation of a subset of mRNAs involved in cell proliferation.</text>
</comment>
<dbReference type="Proteomes" id="UP000014500">
    <property type="component" value="Unassembled WGS sequence"/>
</dbReference>
<dbReference type="GO" id="GO:0003743">
    <property type="term" value="F:translation initiation factor activity"/>
    <property type="evidence" value="ECO:0007669"/>
    <property type="project" value="UniProtKB-UniRule"/>
</dbReference>
<keyword evidence="3 5" id="KW-0396">Initiation factor</keyword>
<comment type="similarity">
    <text evidence="5">Belongs to the eIF-3 subunit M family.</text>
</comment>
<dbReference type="InterPro" id="IPR000717">
    <property type="entry name" value="PCI_dom"/>
</dbReference>
<evidence type="ECO:0000313" key="7">
    <source>
        <dbReference type="EnsemblMetazoa" id="SMAR005822-PA"/>
    </source>
</evidence>
<keyword evidence="8" id="KW-1185">Reference proteome</keyword>
<dbReference type="PhylomeDB" id="T1IX91"/>
<dbReference type="SUPFAM" id="SSF46785">
    <property type="entry name" value="Winged helix' DNA-binding domain"/>
    <property type="match status" value="1"/>
</dbReference>
<dbReference type="GO" id="GO:0001732">
    <property type="term" value="P:formation of cytoplasmic translation initiation complex"/>
    <property type="evidence" value="ECO:0007669"/>
    <property type="project" value="UniProtKB-UniRule"/>
</dbReference>
<dbReference type="GO" id="GO:0016282">
    <property type="term" value="C:eukaryotic 43S preinitiation complex"/>
    <property type="evidence" value="ECO:0007669"/>
    <property type="project" value="UniProtKB-UniRule"/>
</dbReference>
<feature type="domain" description="PCI" evidence="6">
    <location>
        <begin position="179"/>
        <end position="341"/>
    </location>
</feature>
<dbReference type="OMA" id="VCLKALW"/>
<evidence type="ECO:0000259" key="6">
    <source>
        <dbReference type="PROSITE" id="PS50250"/>
    </source>
</evidence>
<evidence type="ECO:0000256" key="4">
    <source>
        <dbReference type="ARBA" id="ARBA00022917"/>
    </source>
</evidence>
<dbReference type="InterPro" id="IPR045237">
    <property type="entry name" value="COPS7/eIF3m"/>
</dbReference>
<dbReference type="HOGENOM" id="CLU_035254_1_0_1"/>
<comment type="subcellular location">
    <subcellularLocation>
        <location evidence="5">Cytoplasm</location>
    </subcellularLocation>
</comment>
<dbReference type="PROSITE" id="PS50250">
    <property type="entry name" value="PCI"/>
    <property type="match status" value="1"/>
</dbReference>
<dbReference type="EMBL" id="JH431644">
    <property type="status" value="NOT_ANNOTATED_CDS"/>
    <property type="molecule type" value="Genomic_DNA"/>
</dbReference>
<dbReference type="PANTHER" id="PTHR15350:SF2">
    <property type="entry name" value="EUKARYOTIC TRANSLATION INITIATION FACTOR 3 SUBUNIT M"/>
    <property type="match status" value="1"/>
</dbReference>
<name>T1IX91_STRMM</name>
<dbReference type="SMART" id="SM00088">
    <property type="entry name" value="PINT"/>
    <property type="match status" value="1"/>
</dbReference>
<evidence type="ECO:0000313" key="8">
    <source>
        <dbReference type="Proteomes" id="UP000014500"/>
    </source>
</evidence>
<comment type="subunit">
    <text evidence="5">Component of the eukaryotic translation initiation factor 3 (eIF-3) complex.</text>
</comment>
<dbReference type="Pfam" id="PF01399">
    <property type="entry name" value="PCI"/>
    <property type="match status" value="1"/>
</dbReference>
<sequence>MSVPAFIDITFEEFVAEIRSYFKSLGAEISEEASSDGIEKDLRQIIDICDTAFKESADSELEPVLNSIVSLLIMMPPDSCSENLVLSFCEKMTKTPNIRCAQISLRCLNNLFYGLNERSPLRYHIYFHMIKIAGQTENIKSIFSDLDRLKSWVNICGIGIEKLQILLRSLHEVLDACRQSDLASKVMIELLSTYTEDNAGQAGGDAHKCIVSSLGDPNTFLLDHLLALKPVKFLEGELIHDLLTIFVSDRLSAYLQFYEANKDFVQSLGLRHEGNVQKMRILTLMQMAENKKEIPYEQVQQELKLDAEAVESFVIEVVRTKMVRAKIDQLNNKVIVSSTVHRTFSKNQWQQLHEILKGWSGNLTHVETSMQTVLNMQYDQITGQV</sequence>
<evidence type="ECO:0000256" key="3">
    <source>
        <dbReference type="ARBA" id="ARBA00022540"/>
    </source>
</evidence>
<protein>
    <recommendedName>
        <fullName evidence="5">Eukaryotic translation initiation factor 3 subunit M</fullName>
        <shortName evidence="5">eIF3m</shortName>
    </recommendedName>
</protein>
<dbReference type="EnsemblMetazoa" id="SMAR005822-RA">
    <property type="protein sequence ID" value="SMAR005822-PA"/>
    <property type="gene ID" value="SMAR005822"/>
</dbReference>
<keyword evidence="4 5" id="KW-0648">Protein biosynthesis</keyword>
<dbReference type="PANTHER" id="PTHR15350">
    <property type="entry name" value="COP9 SIGNALOSOME COMPLEX SUBUNIT 7/DENDRITIC CELL PROTEIN GA17"/>
    <property type="match status" value="1"/>
</dbReference>
<dbReference type="InterPro" id="IPR027528">
    <property type="entry name" value="eIF3m"/>
</dbReference>
<keyword evidence="2 5" id="KW-0963">Cytoplasm</keyword>
<accession>T1IX91</accession>
<evidence type="ECO:0000256" key="5">
    <source>
        <dbReference type="HAMAP-Rule" id="MF_03012"/>
    </source>
</evidence>
<dbReference type="GO" id="GO:0033290">
    <property type="term" value="C:eukaryotic 48S preinitiation complex"/>
    <property type="evidence" value="ECO:0007669"/>
    <property type="project" value="UniProtKB-UniRule"/>
</dbReference>
<dbReference type="InterPro" id="IPR036390">
    <property type="entry name" value="WH_DNA-bd_sf"/>
</dbReference>
<comment type="similarity">
    <text evidence="1">Belongs to the CSN7/EIF3M family. CSN7 subfamily.</text>
</comment>
<evidence type="ECO:0000256" key="1">
    <source>
        <dbReference type="ARBA" id="ARBA00008482"/>
    </source>
</evidence>
<dbReference type="HAMAP" id="MF_03012">
    <property type="entry name" value="eIF3m"/>
    <property type="match status" value="1"/>
</dbReference>
<proteinExistence type="inferred from homology"/>
<dbReference type="eggNOG" id="KOG2753">
    <property type="taxonomic scope" value="Eukaryota"/>
</dbReference>
<dbReference type="InterPro" id="IPR040750">
    <property type="entry name" value="eIF3m_C_helix"/>
</dbReference>
<dbReference type="GO" id="GO:0071541">
    <property type="term" value="C:eukaryotic translation initiation factor 3 complex, eIF3m"/>
    <property type="evidence" value="ECO:0007669"/>
    <property type="project" value="UniProtKB-UniRule"/>
</dbReference>
<reference evidence="7" key="2">
    <citation type="submission" date="2015-02" db="UniProtKB">
        <authorList>
            <consortium name="EnsemblMetazoa"/>
        </authorList>
    </citation>
    <scope>IDENTIFICATION</scope>
</reference>
<dbReference type="AlphaFoldDB" id="T1IX91"/>
<dbReference type="STRING" id="126957.T1IX91"/>
<organism evidence="7 8">
    <name type="scientific">Strigamia maritima</name>
    <name type="common">European centipede</name>
    <name type="synonym">Geophilus maritimus</name>
    <dbReference type="NCBI Taxonomy" id="126957"/>
    <lineage>
        <taxon>Eukaryota</taxon>
        <taxon>Metazoa</taxon>
        <taxon>Ecdysozoa</taxon>
        <taxon>Arthropoda</taxon>
        <taxon>Myriapoda</taxon>
        <taxon>Chilopoda</taxon>
        <taxon>Pleurostigmophora</taxon>
        <taxon>Geophilomorpha</taxon>
        <taxon>Linotaeniidae</taxon>
        <taxon>Strigamia</taxon>
    </lineage>
</organism>
<reference evidence="8" key="1">
    <citation type="submission" date="2011-05" db="EMBL/GenBank/DDBJ databases">
        <authorList>
            <person name="Richards S.R."/>
            <person name="Qu J."/>
            <person name="Jiang H."/>
            <person name="Jhangiani S.N."/>
            <person name="Agravi P."/>
            <person name="Goodspeed R."/>
            <person name="Gross S."/>
            <person name="Mandapat C."/>
            <person name="Jackson L."/>
            <person name="Mathew T."/>
            <person name="Pu L."/>
            <person name="Thornton R."/>
            <person name="Saada N."/>
            <person name="Wilczek-Boney K.B."/>
            <person name="Lee S."/>
            <person name="Kovar C."/>
            <person name="Wu Y."/>
            <person name="Scherer S.E."/>
            <person name="Worley K.C."/>
            <person name="Muzny D.M."/>
            <person name="Gibbs R."/>
        </authorList>
    </citation>
    <scope>NUCLEOTIDE SEQUENCE</scope>
    <source>
        <strain evidence="8">Brora</strain>
    </source>
</reference>
<evidence type="ECO:0000256" key="2">
    <source>
        <dbReference type="ARBA" id="ARBA00022490"/>
    </source>
</evidence>
<dbReference type="Pfam" id="PF18005">
    <property type="entry name" value="eIF3m_C_helix"/>
    <property type="match status" value="1"/>
</dbReference>